<sequence>MTAPFDAGQLAEALRLAETAASAREAAALLRAQYAPLRVVVVDAFDMRSEVPAAQGPQRRLYLGASDGHCWSVTTDPAQAAGLFLA</sequence>
<dbReference type="RefSeq" id="WP_394486410.1">
    <property type="nucleotide sequence ID" value="NZ_JBIGIA010000002.1"/>
</dbReference>
<dbReference type="Proteomes" id="UP001606305">
    <property type="component" value="Unassembled WGS sequence"/>
</dbReference>
<reference evidence="1 2" key="1">
    <citation type="submission" date="2024-09" db="EMBL/GenBank/DDBJ databases">
        <title>Novel species of the genus Pelomonas and Roseateles isolated from streams.</title>
        <authorList>
            <person name="Lu H."/>
        </authorList>
    </citation>
    <scope>NUCLEOTIDE SEQUENCE [LARGE SCALE GENOMIC DNA]</scope>
    <source>
        <strain evidence="1 2">BYS96W</strain>
    </source>
</reference>
<dbReference type="EMBL" id="JBIGIA010000002">
    <property type="protein sequence ID" value="MFG6455748.1"/>
    <property type="molecule type" value="Genomic_DNA"/>
</dbReference>
<proteinExistence type="predicted"/>
<keyword evidence="2" id="KW-1185">Reference proteome</keyword>
<evidence type="ECO:0000313" key="1">
    <source>
        <dbReference type="EMBL" id="MFG6455748.1"/>
    </source>
</evidence>
<name>A0ABW7G1D1_9BURK</name>
<evidence type="ECO:0000313" key="2">
    <source>
        <dbReference type="Proteomes" id="UP001606305"/>
    </source>
</evidence>
<protein>
    <submittedName>
        <fullName evidence="1">Uncharacterized protein</fullName>
    </submittedName>
</protein>
<organism evidence="1 2">
    <name type="scientific">Pelomonas nitida</name>
    <dbReference type="NCBI Taxonomy" id="3299027"/>
    <lineage>
        <taxon>Bacteria</taxon>
        <taxon>Pseudomonadati</taxon>
        <taxon>Pseudomonadota</taxon>
        <taxon>Betaproteobacteria</taxon>
        <taxon>Burkholderiales</taxon>
        <taxon>Sphaerotilaceae</taxon>
        <taxon>Roseateles</taxon>
    </lineage>
</organism>
<gene>
    <name evidence="1" type="ORF">ACG00X_02780</name>
</gene>
<accession>A0ABW7G1D1</accession>
<comment type="caution">
    <text evidence="1">The sequence shown here is derived from an EMBL/GenBank/DDBJ whole genome shotgun (WGS) entry which is preliminary data.</text>
</comment>